<dbReference type="Pfam" id="PF13413">
    <property type="entry name" value="HTH_25"/>
    <property type="match status" value="1"/>
</dbReference>
<reference evidence="4 5" key="1">
    <citation type="submission" date="2020-08" db="EMBL/GenBank/DDBJ databases">
        <title>Sequencing the genomes of 1000 actinobacteria strains.</title>
        <authorList>
            <person name="Klenk H.-P."/>
        </authorList>
    </citation>
    <scope>NUCLEOTIDE SEQUENCE [LARGE SCALE GENOMIC DNA]</scope>
    <source>
        <strain evidence="4 5">DSM 45913</strain>
    </source>
</reference>
<evidence type="ECO:0000256" key="2">
    <source>
        <dbReference type="SAM" id="Phobius"/>
    </source>
</evidence>
<dbReference type="RefSeq" id="WP_185082715.1">
    <property type="nucleotide sequence ID" value="NZ_JACHJB010000001.1"/>
</dbReference>
<dbReference type="PANTHER" id="PTHR34475:SF1">
    <property type="entry name" value="CYTOSKELETON PROTEIN RODZ"/>
    <property type="match status" value="1"/>
</dbReference>
<protein>
    <submittedName>
        <fullName evidence="4">Transcriptional regulator with XRE-family HTH domain</fullName>
    </submittedName>
</protein>
<evidence type="ECO:0000313" key="4">
    <source>
        <dbReference type="EMBL" id="MBB6344625.1"/>
    </source>
</evidence>
<keyword evidence="2" id="KW-0472">Membrane</keyword>
<evidence type="ECO:0000259" key="3">
    <source>
        <dbReference type="Pfam" id="PF13464"/>
    </source>
</evidence>
<dbReference type="Proteomes" id="UP000583800">
    <property type="component" value="Unassembled WGS sequence"/>
</dbReference>
<dbReference type="InterPro" id="IPR010982">
    <property type="entry name" value="Lambda_DNA-bd_dom_sf"/>
</dbReference>
<sequence>MEDQSIGARLAAARAAAGMTVAQLSAATRIREAIIYAIERDDFSQCGGDFYERGHVKALARAVGLDPEAMVHLFDDQHGGAPAPVRAAAVFQADRRIKLVERRGPNWTTALGVALAIVVVFGVVRVMGGEPEKVRSAGVRISATPTAPATRGAGRGKRAAAVKGQVVVEAKAGRSSYVDVRDAEGRRLFAGTLAAGKTVTWRAPKRISLLLGDGGAVTLQVNGKDLGPAGASGEAVRRSFGPPKSRAR</sequence>
<dbReference type="Gene3D" id="1.10.260.40">
    <property type="entry name" value="lambda repressor-like DNA-binding domains"/>
    <property type="match status" value="1"/>
</dbReference>
<gene>
    <name evidence="4" type="ORF">FHU36_001134</name>
</gene>
<feature type="transmembrane region" description="Helical" evidence="2">
    <location>
        <begin position="105"/>
        <end position="127"/>
    </location>
</feature>
<keyword evidence="5" id="KW-1185">Reference proteome</keyword>
<dbReference type="InterPro" id="IPR050400">
    <property type="entry name" value="Bact_Cytoskel_RodZ"/>
</dbReference>
<dbReference type="PANTHER" id="PTHR34475">
    <property type="match status" value="1"/>
</dbReference>
<organism evidence="4 5">
    <name type="scientific">Nonomuraea muscovyensis</name>
    <dbReference type="NCBI Taxonomy" id="1124761"/>
    <lineage>
        <taxon>Bacteria</taxon>
        <taxon>Bacillati</taxon>
        <taxon>Actinomycetota</taxon>
        <taxon>Actinomycetes</taxon>
        <taxon>Streptosporangiales</taxon>
        <taxon>Streptosporangiaceae</taxon>
        <taxon>Nonomuraea</taxon>
    </lineage>
</organism>
<keyword evidence="2" id="KW-1133">Transmembrane helix</keyword>
<dbReference type="AlphaFoldDB" id="A0A7X0BZE3"/>
<feature type="region of interest" description="Disordered" evidence="1">
    <location>
        <begin position="225"/>
        <end position="248"/>
    </location>
</feature>
<name>A0A7X0BZE3_9ACTN</name>
<dbReference type="SUPFAM" id="SSF47413">
    <property type="entry name" value="lambda repressor-like DNA-binding domains"/>
    <property type="match status" value="1"/>
</dbReference>
<feature type="domain" description="Cytoskeleton protein RodZ-like C-terminal" evidence="3">
    <location>
        <begin position="172"/>
        <end position="238"/>
    </location>
</feature>
<accession>A0A7X0BZE3</accession>
<proteinExistence type="predicted"/>
<keyword evidence="2" id="KW-0812">Transmembrane</keyword>
<evidence type="ECO:0000256" key="1">
    <source>
        <dbReference type="SAM" id="MobiDB-lite"/>
    </source>
</evidence>
<dbReference type="GO" id="GO:0003677">
    <property type="term" value="F:DNA binding"/>
    <property type="evidence" value="ECO:0007669"/>
    <property type="project" value="InterPro"/>
</dbReference>
<dbReference type="Pfam" id="PF13464">
    <property type="entry name" value="RodZ_C"/>
    <property type="match status" value="1"/>
</dbReference>
<dbReference type="EMBL" id="JACHJB010000001">
    <property type="protein sequence ID" value="MBB6344625.1"/>
    <property type="molecule type" value="Genomic_DNA"/>
</dbReference>
<evidence type="ECO:0000313" key="5">
    <source>
        <dbReference type="Proteomes" id="UP000583800"/>
    </source>
</evidence>
<dbReference type="InterPro" id="IPR025194">
    <property type="entry name" value="RodZ-like_C"/>
</dbReference>
<comment type="caution">
    <text evidence="4">The sequence shown here is derived from an EMBL/GenBank/DDBJ whole genome shotgun (WGS) entry which is preliminary data.</text>
</comment>